<proteinExistence type="predicted"/>
<keyword evidence="6" id="KW-0812">Transmembrane</keyword>
<feature type="region of interest" description="Disordered" evidence="5">
    <location>
        <begin position="314"/>
        <end position="333"/>
    </location>
</feature>
<dbReference type="PANTHER" id="PTHR34819">
    <property type="entry name" value="LARGE CYSTEINE-RICH PERIPLASMIC PROTEIN OMCB"/>
    <property type="match status" value="1"/>
</dbReference>
<feature type="region of interest" description="Disordered" evidence="5">
    <location>
        <begin position="1344"/>
        <end position="1384"/>
    </location>
</feature>
<dbReference type="InterPro" id="IPR019931">
    <property type="entry name" value="LPXTG_anchor"/>
</dbReference>
<dbReference type="NCBIfam" id="TIGR01451">
    <property type="entry name" value="B_ant_repeat"/>
    <property type="match status" value="1"/>
</dbReference>
<keyword evidence="6" id="KW-1133">Transmembrane helix</keyword>
<dbReference type="InterPro" id="IPR001434">
    <property type="entry name" value="OmcB-like_DUF11"/>
</dbReference>
<gene>
    <name evidence="8" type="ORF">ERS852571_02069</name>
</gene>
<evidence type="ECO:0000259" key="7">
    <source>
        <dbReference type="PROSITE" id="PS50847"/>
    </source>
</evidence>
<dbReference type="NCBIfam" id="TIGR04226">
    <property type="entry name" value="RrgB_K2N_iso_D2"/>
    <property type="match status" value="4"/>
</dbReference>
<dbReference type="PANTHER" id="PTHR34819:SF3">
    <property type="entry name" value="CELL SURFACE PROTEIN"/>
    <property type="match status" value="1"/>
</dbReference>
<evidence type="ECO:0000256" key="4">
    <source>
        <dbReference type="ARBA" id="ARBA00023088"/>
    </source>
</evidence>
<evidence type="ECO:0000313" key="8">
    <source>
        <dbReference type="EMBL" id="CUN02819.1"/>
    </source>
</evidence>
<feature type="domain" description="Gram-positive cocci surface proteins LPxTG" evidence="7">
    <location>
        <begin position="1380"/>
        <end position="1412"/>
    </location>
</feature>
<dbReference type="Gene3D" id="2.60.40.740">
    <property type="match status" value="6"/>
</dbReference>
<keyword evidence="6" id="KW-0472">Membrane</keyword>
<keyword evidence="2" id="KW-0964">Secreted</keyword>
<evidence type="ECO:0000256" key="6">
    <source>
        <dbReference type="SAM" id="Phobius"/>
    </source>
</evidence>
<evidence type="ECO:0000313" key="9">
    <source>
        <dbReference type="Proteomes" id="UP000095553"/>
    </source>
</evidence>
<protein>
    <submittedName>
        <fullName evidence="8">Fimbrial isopeptide formation D2 domain</fullName>
    </submittedName>
</protein>
<dbReference type="Proteomes" id="UP000095553">
    <property type="component" value="Unassembled WGS sequence"/>
</dbReference>
<dbReference type="Pfam" id="PF17998">
    <property type="entry name" value="AgI_II_C2"/>
    <property type="match status" value="1"/>
</dbReference>
<dbReference type="InterPro" id="IPR047589">
    <property type="entry name" value="DUF11_rpt"/>
</dbReference>
<sequence>MKKHNILSKLKRISRKIACIIATAVMCLNNIGLNQIKQVSAQTSMGNAYKITENDSTKNKWQNTDKNGDQMTHRFSSYESDKSKALKVDASYGFKLQKTSATKVTVTKGTKCAAPSKFNGEDLELLAFMKKYTWFKTSKNTANNIQIKISDLTVYQCNSDGSNGHWVKVDLVRTITAIEKYKNQDGYIALGSGITDAVYIGIEEMTVNNVFYKAGTSQKVTLKSNVTLTDIDTRQYIGVSASKIDGQYVSNNTTLSYLKNGNKNFYYADNDINYSGEAKTAVGFIFEDNSFVYTFGRIKPEEPTNQEQYVGTGQSMTEFEPSSPVKTVTDQDEKDVKENTVEHLGGNWTYTVEQSIPSNMPSNFYYDNFSFEDQIESCMKINSIRVEAENAEAKVTDVTSMFKITSSGNKVVAKLKNSKNANFYKNTVYRLKINVQMNIPDGATESQMEELRNTWKEHGHYKETENTITENNSAKTIIDGKNLPTNQVKTNIEGPKKTVSDQDESKVIKNNVRDLGSNWTYSVTQKIAQNATEPYDSFVFRDEIEECMKINSVKVINDQGNDVSEWLDITTAGNHVVASLKDPKNNKDFYKNAAYTMEINVQMDIPTDVTEEQMQTLKETWEKHGHYSEDKTVLKENNVAYVEINGVNSITNRPETEIHLSTTMDQTPGLNIVKSVNRYEHQVNDIIHYTVKVSNTNEEADTAYFVIRDESLPDSVAFDFSSVKVSGIDAENYTIEQVGNGWVLKSKGDYALPFGKTITIEYDAKALTAGNGTVIDNTATTIAAGIPEKKDAKQVYVNSPKIDVEKTAPSSKYKVGDSVGYKVVITNRNPGTFMRDLLLKDEVQSKGLEIKEGSVAVLVAGKDVTSNLDITYAEDGSGFSIQTPYNMNNSDIPCIGISPYKEMSNWTDKMIVTYEATITDEAALSTDLKNTFSVPATKNTNGDLIKDDELIPSGGGQDDADVKMKAPTLEITKKSNKTQYNVGENGSYELVVKQTKENLTAKNVVVTDTFVQQEGVKYDTSSLKVLLNKEDITQECKISIEGNQFKIETGKDLTDEDKLVIDYQVNFEKEGQYTNTAVSKADNTNEDQANNVVEVKEITPELSIKKSSDRQEYAVGNTGIYTLTVKEKKSDATAKNVIVKDQFVTGDGISIVSDSIAVTLNKEDITKDCKITANESEFLIETGKDMTSKDELQVTYQVSFAKTGTYKNTAITRGDNAEEVEADNTVDVKNQDVTITKDADQKRYKEGDTVKYKVKVGLKKENTISKNVVIRDQIPDGMKLDENSIKVEGIADYTINVDGNKMEVKIPTLRYGEEVTVTYEAKVLKGALGKTLTNKADVNGEGINGGEAKVTVEVPNATKATPETSTPSTSSSNHGTNSSMPKTGDMTNATPYAVAIILAGIAAAIIYKKKKK</sequence>
<dbReference type="PROSITE" id="PS50847">
    <property type="entry name" value="GRAM_POS_ANCHORING"/>
    <property type="match status" value="1"/>
</dbReference>
<dbReference type="RefSeq" id="WP_055073052.1">
    <property type="nucleotide sequence ID" value="NZ_CP193929.1"/>
</dbReference>
<dbReference type="Pfam" id="PF01345">
    <property type="entry name" value="DUF11"/>
    <property type="match status" value="2"/>
</dbReference>
<keyword evidence="4" id="KW-0572">Peptidoglycan-anchor</keyword>
<dbReference type="EMBL" id="CYXY01000012">
    <property type="protein sequence ID" value="CUN02819.1"/>
    <property type="molecule type" value="Genomic_DNA"/>
</dbReference>
<dbReference type="NCBIfam" id="TIGR01167">
    <property type="entry name" value="LPXTG_anchor"/>
    <property type="match status" value="1"/>
</dbReference>
<reference evidence="8 9" key="1">
    <citation type="submission" date="2015-09" db="EMBL/GenBank/DDBJ databases">
        <authorList>
            <consortium name="Pathogen Informatics"/>
        </authorList>
    </citation>
    <scope>NUCLEOTIDE SEQUENCE [LARGE SCALE GENOMIC DNA]</scope>
    <source>
        <strain evidence="8 9">2789STDY5834959</strain>
    </source>
</reference>
<dbReference type="InterPro" id="IPR008966">
    <property type="entry name" value="Adhesion_dom_sf"/>
</dbReference>
<evidence type="ECO:0000256" key="5">
    <source>
        <dbReference type="SAM" id="MobiDB-lite"/>
    </source>
</evidence>
<accession>A0A173TKX8</accession>
<dbReference type="InterPro" id="IPR051172">
    <property type="entry name" value="Chlamydia_OmcB"/>
</dbReference>
<name>A0A173TKX8_ANAHA</name>
<feature type="transmembrane region" description="Helical" evidence="6">
    <location>
        <begin position="1389"/>
        <end position="1407"/>
    </location>
</feature>
<keyword evidence="1" id="KW-0134">Cell wall</keyword>
<feature type="compositionally biased region" description="Low complexity" evidence="5">
    <location>
        <begin position="1361"/>
        <end position="1379"/>
    </location>
</feature>
<dbReference type="InterPro" id="IPR026466">
    <property type="entry name" value="Fim_isopep_form_D2_dom"/>
</dbReference>
<evidence type="ECO:0000256" key="2">
    <source>
        <dbReference type="ARBA" id="ARBA00022525"/>
    </source>
</evidence>
<evidence type="ECO:0000256" key="1">
    <source>
        <dbReference type="ARBA" id="ARBA00022512"/>
    </source>
</evidence>
<organism evidence="8 9">
    <name type="scientific">Anaerostipes hadrus</name>
    <dbReference type="NCBI Taxonomy" id="649756"/>
    <lineage>
        <taxon>Bacteria</taxon>
        <taxon>Bacillati</taxon>
        <taxon>Bacillota</taxon>
        <taxon>Clostridia</taxon>
        <taxon>Lachnospirales</taxon>
        <taxon>Lachnospiraceae</taxon>
        <taxon>Anaerostipes</taxon>
    </lineage>
</organism>
<keyword evidence="3" id="KW-0732">Signal</keyword>
<dbReference type="InterPro" id="IPR026345">
    <property type="entry name" value="Adh_isopep-form_adh_dom"/>
</dbReference>
<dbReference type="SUPFAM" id="SSF49401">
    <property type="entry name" value="Bacterial adhesins"/>
    <property type="match status" value="2"/>
</dbReference>
<evidence type="ECO:0000256" key="3">
    <source>
        <dbReference type="ARBA" id="ARBA00022729"/>
    </source>
</evidence>